<evidence type="ECO:0000256" key="6">
    <source>
        <dbReference type="ARBA" id="ARBA00023004"/>
    </source>
</evidence>
<dbReference type="InterPro" id="IPR012910">
    <property type="entry name" value="Plug_dom"/>
</dbReference>
<evidence type="ECO:0000256" key="9">
    <source>
        <dbReference type="ARBA" id="ARBA00023136"/>
    </source>
</evidence>
<organism evidence="15 16">
    <name type="scientific">Novosphingobium kalidii</name>
    <dbReference type="NCBI Taxonomy" id="3230299"/>
    <lineage>
        <taxon>Bacteria</taxon>
        <taxon>Pseudomonadati</taxon>
        <taxon>Pseudomonadota</taxon>
        <taxon>Alphaproteobacteria</taxon>
        <taxon>Sphingomonadales</taxon>
        <taxon>Sphingomonadaceae</taxon>
        <taxon>Novosphingobium</taxon>
    </lineage>
</organism>
<keyword evidence="5 11" id="KW-0812">Transmembrane</keyword>
<dbReference type="PROSITE" id="PS52016">
    <property type="entry name" value="TONB_DEPENDENT_REC_3"/>
    <property type="match status" value="1"/>
</dbReference>
<gene>
    <name evidence="15" type="ORF">ABVV53_11755</name>
</gene>
<dbReference type="PANTHER" id="PTHR32552:SF81">
    <property type="entry name" value="TONB-DEPENDENT OUTER MEMBRANE RECEPTOR"/>
    <property type="match status" value="1"/>
</dbReference>
<dbReference type="Pfam" id="PF00593">
    <property type="entry name" value="TonB_dep_Rec_b-barrel"/>
    <property type="match status" value="1"/>
</dbReference>
<dbReference type="InterPro" id="IPR039426">
    <property type="entry name" value="TonB-dep_rcpt-like"/>
</dbReference>
<keyword evidence="7" id="KW-0406">Ion transport</keyword>
<keyword evidence="6" id="KW-0408">Iron</keyword>
<keyword evidence="8 12" id="KW-0798">TonB box</keyword>
<evidence type="ECO:0000313" key="15">
    <source>
        <dbReference type="EMBL" id="MET1756124.1"/>
    </source>
</evidence>
<name>A0ABV2D3B7_9SPHN</name>
<comment type="similarity">
    <text evidence="11 12">Belongs to the TonB-dependent receptor family.</text>
</comment>
<dbReference type="RefSeq" id="WP_353984617.1">
    <property type="nucleotide sequence ID" value="NZ_JBEWLY010000019.1"/>
</dbReference>
<evidence type="ECO:0000256" key="1">
    <source>
        <dbReference type="ARBA" id="ARBA00004571"/>
    </source>
</evidence>
<evidence type="ECO:0000256" key="11">
    <source>
        <dbReference type="PROSITE-ProRule" id="PRU01360"/>
    </source>
</evidence>
<evidence type="ECO:0000313" key="16">
    <source>
        <dbReference type="Proteomes" id="UP001548713"/>
    </source>
</evidence>
<sequence length="905" mass="96269">MSEPVTPDERSTAGSEGVSAGEIIVVATRRASRLSEVPVAVSVISAEALRNTGATDIRELTQVVPSLLVSSTTSEAAGGSARIRGVGTVGDNPGLESSVATFIDGVYRNRAGVALTELGPIEQIEFLRGPQGTLFGRNASAGIISITTATPKDVFGGFAESSYGNFNYHRIAAGITGPIGESGVDYRLDGVYNHRDGFVKDVISNRRVNGRDRYLLRGKLRYAPTDALSVLLIGDYSRQDEECCAATFLPAVDRTRQPDGSFLVTPSSIALLERRFTSVVAGAGNGIITDDTYGRRAAITPGRSYRSDVRDWGGSVQIDWNLGGPTLTSITAYRYNRYTNGQDADFNNLDILARPDDGSRFNRFRSFTQELRAQGTLLDGKIDWLVGGYYAHEALTVTDNLVYGADYDRYANVVGASGLAAVSPALGQLFAATGFASLQGFANAFTASQLTALPIAQRDAIARAVAAQVQNVPLSGTGDRDRYRQTDSNYALFTHNIIHVTEKLSLTVGVRHTSDSKTLNASLNSTSPCGTYNDNIARLQGLAASGALGAASGVASGLANQLLAPLAGLTCVVNSVNGEFSGKRKESVWAGTAAASYKPTNGIMIYASASRGYKAGGFNLDRAPFYNPVTRGTVATAGLDLLQFAPEKVDSFEIGTKIGRRGFNLNATGFYQRYKSFQLNTFNGFAFFVTDIRGCKDDLGTSDSDTIVGNSACGNTKSGVTSKGFELEAFLYPAQYFTVSTGLTYSDTRYASDLVGSPDVSGNNSLPRALSLLPGGRLSLSNLYTVTGSAKWRPPVGSLRGLLYGDFRYTSEMNTGSDLFSEKTQASVMIVNARIGVGAQNGSWTVEGWVRNAFDINYIQTAFNAALQGSNTSAAQLSSGQRTTQLFGAFLAEPRTFGLTVRTAL</sequence>
<keyword evidence="10 11" id="KW-0998">Cell outer membrane</keyword>
<proteinExistence type="inferred from homology"/>
<evidence type="ECO:0000256" key="12">
    <source>
        <dbReference type="RuleBase" id="RU003357"/>
    </source>
</evidence>
<evidence type="ECO:0000259" key="14">
    <source>
        <dbReference type="Pfam" id="PF07715"/>
    </source>
</evidence>
<evidence type="ECO:0000256" key="2">
    <source>
        <dbReference type="ARBA" id="ARBA00022448"/>
    </source>
</evidence>
<keyword evidence="16" id="KW-1185">Reference proteome</keyword>
<keyword evidence="2 11" id="KW-0813">Transport</keyword>
<evidence type="ECO:0000256" key="3">
    <source>
        <dbReference type="ARBA" id="ARBA00022452"/>
    </source>
</evidence>
<evidence type="ECO:0000256" key="10">
    <source>
        <dbReference type="ARBA" id="ARBA00023237"/>
    </source>
</evidence>
<keyword evidence="4" id="KW-0410">Iron transport</keyword>
<feature type="domain" description="TonB-dependent receptor-like beta-barrel" evidence="13">
    <location>
        <begin position="276"/>
        <end position="852"/>
    </location>
</feature>
<evidence type="ECO:0000256" key="7">
    <source>
        <dbReference type="ARBA" id="ARBA00023065"/>
    </source>
</evidence>
<reference evidence="15 16" key="1">
    <citation type="submission" date="2024-07" db="EMBL/GenBank/DDBJ databases">
        <title>Novosphingobium kalidii RD2P27.</title>
        <authorList>
            <person name="Sun J.-Q."/>
        </authorList>
    </citation>
    <scope>NUCLEOTIDE SEQUENCE [LARGE SCALE GENOMIC DNA]</scope>
    <source>
        <strain evidence="15 16">RD2P27</strain>
    </source>
</reference>
<evidence type="ECO:0000259" key="13">
    <source>
        <dbReference type="Pfam" id="PF00593"/>
    </source>
</evidence>
<keyword evidence="15" id="KW-0675">Receptor</keyword>
<dbReference type="Proteomes" id="UP001548713">
    <property type="component" value="Unassembled WGS sequence"/>
</dbReference>
<dbReference type="SUPFAM" id="SSF56935">
    <property type="entry name" value="Porins"/>
    <property type="match status" value="1"/>
</dbReference>
<dbReference type="InterPro" id="IPR036942">
    <property type="entry name" value="Beta-barrel_TonB_sf"/>
</dbReference>
<dbReference type="Pfam" id="PF07715">
    <property type="entry name" value="Plug"/>
    <property type="match status" value="1"/>
</dbReference>
<protein>
    <submittedName>
        <fullName evidence="15">TonB-dependent receptor</fullName>
    </submittedName>
</protein>
<keyword evidence="9 11" id="KW-0472">Membrane</keyword>
<feature type="domain" description="TonB-dependent receptor plug" evidence="14">
    <location>
        <begin position="34"/>
        <end position="143"/>
    </location>
</feature>
<evidence type="ECO:0000256" key="4">
    <source>
        <dbReference type="ARBA" id="ARBA00022496"/>
    </source>
</evidence>
<evidence type="ECO:0000256" key="8">
    <source>
        <dbReference type="ARBA" id="ARBA00023077"/>
    </source>
</evidence>
<accession>A0ABV2D3B7</accession>
<dbReference type="PANTHER" id="PTHR32552">
    <property type="entry name" value="FERRICHROME IRON RECEPTOR-RELATED"/>
    <property type="match status" value="1"/>
</dbReference>
<comment type="subcellular location">
    <subcellularLocation>
        <location evidence="1 11">Cell outer membrane</location>
        <topology evidence="1 11">Multi-pass membrane protein</topology>
    </subcellularLocation>
</comment>
<dbReference type="EMBL" id="JBEWLY010000019">
    <property type="protein sequence ID" value="MET1756124.1"/>
    <property type="molecule type" value="Genomic_DNA"/>
</dbReference>
<comment type="caution">
    <text evidence="15">The sequence shown here is derived from an EMBL/GenBank/DDBJ whole genome shotgun (WGS) entry which is preliminary data.</text>
</comment>
<evidence type="ECO:0000256" key="5">
    <source>
        <dbReference type="ARBA" id="ARBA00022692"/>
    </source>
</evidence>
<keyword evidence="3 11" id="KW-1134">Transmembrane beta strand</keyword>
<dbReference type="Gene3D" id="2.40.170.20">
    <property type="entry name" value="TonB-dependent receptor, beta-barrel domain"/>
    <property type="match status" value="2"/>
</dbReference>
<dbReference type="InterPro" id="IPR000531">
    <property type="entry name" value="Beta-barrel_TonB"/>
</dbReference>